<proteinExistence type="predicted"/>
<dbReference type="Proteomes" id="UP000002051">
    <property type="component" value="Chromosome 2"/>
</dbReference>
<dbReference type="PaxDb" id="3880-AES66318"/>
<keyword evidence="3" id="KW-1185">Reference proteome</keyword>
<gene>
    <name evidence="1" type="ordered locus">MTR_2g065780</name>
</gene>
<evidence type="ECO:0000313" key="2">
    <source>
        <dbReference type="EnsemblPlants" id="AES66318"/>
    </source>
</evidence>
<reference evidence="1 3" key="1">
    <citation type="journal article" date="2011" name="Nature">
        <title>The Medicago genome provides insight into the evolution of rhizobial symbioses.</title>
        <authorList>
            <person name="Young N.D."/>
            <person name="Debelle F."/>
            <person name="Oldroyd G.E."/>
            <person name="Geurts R."/>
            <person name="Cannon S.B."/>
            <person name="Udvardi M.K."/>
            <person name="Benedito V.A."/>
            <person name="Mayer K.F."/>
            <person name="Gouzy J."/>
            <person name="Schoof H."/>
            <person name="Van de Peer Y."/>
            <person name="Proost S."/>
            <person name="Cook D.R."/>
            <person name="Meyers B.C."/>
            <person name="Spannagl M."/>
            <person name="Cheung F."/>
            <person name="De Mita S."/>
            <person name="Krishnakumar V."/>
            <person name="Gundlach H."/>
            <person name="Zhou S."/>
            <person name="Mudge J."/>
            <person name="Bharti A.K."/>
            <person name="Murray J.D."/>
            <person name="Naoumkina M.A."/>
            <person name="Rosen B."/>
            <person name="Silverstein K.A."/>
            <person name="Tang H."/>
            <person name="Rombauts S."/>
            <person name="Zhao P.X."/>
            <person name="Zhou P."/>
            <person name="Barbe V."/>
            <person name="Bardou P."/>
            <person name="Bechner M."/>
            <person name="Bellec A."/>
            <person name="Berger A."/>
            <person name="Berges H."/>
            <person name="Bidwell S."/>
            <person name="Bisseling T."/>
            <person name="Choisne N."/>
            <person name="Couloux A."/>
            <person name="Denny R."/>
            <person name="Deshpande S."/>
            <person name="Dai X."/>
            <person name="Doyle J.J."/>
            <person name="Dudez A.M."/>
            <person name="Farmer A.D."/>
            <person name="Fouteau S."/>
            <person name="Franken C."/>
            <person name="Gibelin C."/>
            <person name="Gish J."/>
            <person name="Goldstein S."/>
            <person name="Gonzalez A.J."/>
            <person name="Green P.J."/>
            <person name="Hallab A."/>
            <person name="Hartog M."/>
            <person name="Hua A."/>
            <person name="Humphray S.J."/>
            <person name="Jeong D.H."/>
            <person name="Jing Y."/>
            <person name="Jocker A."/>
            <person name="Kenton S.M."/>
            <person name="Kim D.J."/>
            <person name="Klee K."/>
            <person name="Lai H."/>
            <person name="Lang C."/>
            <person name="Lin S."/>
            <person name="Macmil S.L."/>
            <person name="Magdelenat G."/>
            <person name="Matthews L."/>
            <person name="McCorrison J."/>
            <person name="Monaghan E.L."/>
            <person name="Mun J.H."/>
            <person name="Najar F.Z."/>
            <person name="Nicholson C."/>
            <person name="Noirot C."/>
            <person name="O'Bleness M."/>
            <person name="Paule C.R."/>
            <person name="Poulain J."/>
            <person name="Prion F."/>
            <person name="Qin B."/>
            <person name="Qu C."/>
            <person name="Retzel E.F."/>
            <person name="Riddle C."/>
            <person name="Sallet E."/>
            <person name="Samain S."/>
            <person name="Samson N."/>
            <person name="Sanders I."/>
            <person name="Saurat O."/>
            <person name="Scarpelli C."/>
            <person name="Schiex T."/>
            <person name="Segurens B."/>
            <person name="Severin A.J."/>
            <person name="Sherrier D.J."/>
            <person name="Shi R."/>
            <person name="Sims S."/>
            <person name="Singer S.R."/>
            <person name="Sinharoy S."/>
            <person name="Sterck L."/>
            <person name="Viollet A."/>
            <person name="Wang B.B."/>
            <person name="Wang K."/>
            <person name="Wang M."/>
            <person name="Wang X."/>
            <person name="Warfsmann J."/>
            <person name="Weissenbach J."/>
            <person name="White D.D."/>
            <person name="White J.D."/>
            <person name="Wiley G.B."/>
            <person name="Wincker P."/>
            <person name="Xing Y."/>
            <person name="Yang L."/>
            <person name="Yao Z."/>
            <person name="Ying F."/>
            <person name="Zhai J."/>
            <person name="Zhou L."/>
            <person name="Zuber A."/>
            <person name="Denarie J."/>
            <person name="Dixon R.A."/>
            <person name="May G.D."/>
            <person name="Schwartz D.C."/>
            <person name="Rogers J."/>
            <person name="Quetier F."/>
            <person name="Town C.D."/>
            <person name="Roe B.A."/>
        </authorList>
    </citation>
    <scope>NUCLEOTIDE SEQUENCE [LARGE SCALE GENOMIC DNA]</scope>
    <source>
        <strain evidence="1">A17</strain>
        <strain evidence="2 3">cv. Jemalong A17</strain>
    </source>
</reference>
<evidence type="ECO:0000313" key="3">
    <source>
        <dbReference type="Proteomes" id="UP000002051"/>
    </source>
</evidence>
<protein>
    <submittedName>
        <fullName evidence="1 2">Uncharacterized protein</fullName>
    </submittedName>
</protein>
<sequence>MDSFGIMKRDARDFHHVYVRRRRVVRDLDLNIPFGSESSMLETDVSLEIGDDGFCHNFISFYITVLRFPNITASFSYSPSNLSSTVIPRQKRSTLNHQPLRNLRLPNPQPLQVCDCFHMINASITNNHHSHPFAALSMGTIAQTTSPTSTDRHQSPAAAGLGNGSTIWCIVRSLTMFIHKRLLPGLEPMTFQSHDNNFTSCAKFAAGNKWHCPTYLKIDDDELSMPIKYLKKLKSKKGITSAAPEIGTNSNVQAKLAVIDNQTYYIMSLMPLSGLNGELRRHPSAYCLSMGIMVKLMVIKTKFSDYFCKVSAL</sequence>
<reference evidence="2" key="3">
    <citation type="submission" date="2015-04" db="UniProtKB">
        <authorList>
            <consortium name="EnsemblPlants"/>
        </authorList>
    </citation>
    <scope>IDENTIFICATION</scope>
    <source>
        <strain evidence="2">cv. Jemalong A17</strain>
    </source>
</reference>
<name>G7IQV9_MEDTR</name>
<evidence type="ECO:0000313" key="1">
    <source>
        <dbReference type="EMBL" id="AES66318.1"/>
    </source>
</evidence>
<reference evidence="1 3" key="2">
    <citation type="journal article" date="2014" name="BMC Genomics">
        <title>An improved genome release (version Mt4.0) for the model legume Medicago truncatula.</title>
        <authorList>
            <person name="Tang H."/>
            <person name="Krishnakumar V."/>
            <person name="Bidwell S."/>
            <person name="Rosen B."/>
            <person name="Chan A."/>
            <person name="Zhou S."/>
            <person name="Gentzbittel L."/>
            <person name="Childs K.L."/>
            <person name="Yandell M."/>
            <person name="Gundlach H."/>
            <person name="Mayer K.F."/>
            <person name="Schwartz D.C."/>
            <person name="Town C.D."/>
        </authorList>
    </citation>
    <scope>GENOME REANNOTATION</scope>
    <source>
        <strain evidence="2 3">cv. Jemalong A17</strain>
    </source>
</reference>
<organism evidence="1 3">
    <name type="scientific">Medicago truncatula</name>
    <name type="common">Barrel medic</name>
    <name type="synonym">Medicago tribuloides</name>
    <dbReference type="NCBI Taxonomy" id="3880"/>
    <lineage>
        <taxon>Eukaryota</taxon>
        <taxon>Viridiplantae</taxon>
        <taxon>Streptophyta</taxon>
        <taxon>Embryophyta</taxon>
        <taxon>Tracheophyta</taxon>
        <taxon>Spermatophyta</taxon>
        <taxon>Magnoliopsida</taxon>
        <taxon>eudicotyledons</taxon>
        <taxon>Gunneridae</taxon>
        <taxon>Pentapetalae</taxon>
        <taxon>rosids</taxon>
        <taxon>fabids</taxon>
        <taxon>Fabales</taxon>
        <taxon>Fabaceae</taxon>
        <taxon>Papilionoideae</taxon>
        <taxon>50 kb inversion clade</taxon>
        <taxon>NPAAA clade</taxon>
        <taxon>Hologalegina</taxon>
        <taxon>IRL clade</taxon>
        <taxon>Trifolieae</taxon>
        <taxon>Medicago</taxon>
    </lineage>
</organism>
<dbReference type="HOGENOM" id="CLU_889557_0_0_1"/>
<dbReference type="AlphaFoldDB" id="G7IQV9"/>
<dbReference type="EnsemblPlants" id="AES66318">
    <property type="protein sequence ID" value="AES66318"/>
    <property type="gene ID" value="MTR_2g065780"/>
</dbReference>
<accession>G7IQV9</accession>
<dbReference type="EMBL" id="CM001218">
    <property type="protein sequence ID" value="AES66318.1"/>
    <property type="molecule type" value="Genomic_DNA"/>
</dbReference>